<protein>
    <submittedName>
        <fullName evidence="2">Glycosyltransferase</fullName>
    </submittedName>
</protein>
<keyword evidence="3" id="KW-1185">Reference proteome</keyword>
<sequence>MPRILSLSTLFPNAHTPRFGTFVARQMETLAATPDWDVTLINPVGVPPIAAGRYKPIAKAAVDGVEGGVQVYRPRFTLFPKFGGRFNPAMIARAALPLARKLHADQPFDLLDAQFFYPDGPAIAQIADALQLPFSIKARGADISHWGAVPYARNAMLEAATSAYGLLAVSEALRLDMGDLGMPVETITVHYTGLDHTLFKPLNRAECREWMAENHAMQLAENEKLVTSVGALIPRKGQTLLIQALVELPDVHLALVGRGDDRTALASEARRLGVARRVHMLGSLDHTELPIVLSASNAMALNSASEGLANAWVEALACGTPIVITDVGGARELVKSDSAGRIVDYDPDNEPSVFARAIREVLYADYSQYDVAANAAHFSWEANAAALADYYRGLIGG</sequence>
<reference evidence="2 3" key="1">
    <citation type="submission" date="2020-11" db="EMBL/GenBank/DDBJ databases">
        <title>Erythrobacter sediminis sp. nov., a marine bacterium from a tidal flat of Garorim Bay.</title>
        <authorList>
            <person name="Kim D."/>
            <person name="Yoo Y."/>
            <person name="Kim J.-J."/>
        </authorList>
    </citation>
    <scope>NUCLEOTIDE SEQUENCE [LARGE SCALE GENOMIC DNA]</scope>
    <source>
        <strain evidence="2 3">JGD-13</strain>
    </source>
</reference>
<dbReference type="InterPro" id="IPR001296">
    <property type="entry name" value="Glyco_trans_1"/>
</dbReference>
<dbReference type="PANTHER" id="PTHR12526:SF635">
    <property type="entry name" value="GLYCOSYL TRANSFERASE GROUP 1"/>
    <property type="match status" value="1"/>
</dbReference>
<evidence type="ECO:0000313" key="3">
    <source>
        <dbReference type="Proteomes" id="UP000602442"/>
    </source>
</evidence>
<proteinExistence type="predicted"/>
<evidence type="ECO:0000259" key="1">
    <source>
        <dbReference type="Pfam" id="PF00534"/>
    </source>
</evidence>
<dbReference type="RefSeq" id="WP_197921899.1">
    <property type="nucleotide sequence ID" value="NZ_CAWPTA010000008.1"/>
</dbReference>
<evidence type="ECO:0000313" key="2">
    <source>
        <dbReference type="EMBL" id="MBH5322939.1"/>
    </source>
</evidence>
<dbReference type="Proteomes" id="UP000602442">
    <property type="component" value="Unassembled WGS sequence"/>
</dbReference>
<dbReference type="Gene3D" id="3.40.50.2000">
    <property type="entry name" value="Glycogen Phosphorylase B"/>
    <property type="match status" value="2"/>
</dbReference>
<feature type="domain" description="Glycosyl transferase family 1" evidence="1">
    <location>
        <begin position="219"/>
        <end position="365"/>
    </location>
</feature>
<comment type="caution">
    <text evidence="2">The sequence shown here is derived from an EMBL/GenBank/DDBJ whole genome shotgun (WGS) entry which is preliminary data.</text>
</comment>
<dbReference type="SUPFAM" id="SSF53756">
    <property type="entry name" value="UDP-Glycosyltransferase/glycogen phosphorylase"/>
    <property type="match status" value="1"/>
</dbReference>
<dbReference type="EMBL" id="JAEANY010000003">
    <property type="protein sequence ID" value="MBH5322939.1"/>
    <property type="molecule type" value="Genomic_DNA"/>
</dbReference>
<gene>
    <name evidence="2" type="ORF">I5L03_10120</name>
</gene>
<dbReference type="Pfam" id="PF00534">
    <property type="entry name" value="Glycos_transf_1"/>
    <property type="match status" value="1"/>
</dbReference>
<organism evidence="2 3">
    <name type="scientific">Aurantiacibacter sediminis</name>
    <dbReference type="NCBI Taxonomy" id="2793064"/>
    <lineage>
        <taxon>Bacteria</taxon>
        <taxon>Pseudomonadati</taxon>
        <taxon>Pseudomonadota</taxon>
        <taxon>Alphaproteobacteria</taxon>
        <taxon>Sphingomonadales</taxon>
        <taxon>Erythrobacteraceae</taxon>
        <taxon>Aurantiacibacter</taxon>
    </lineage>
</organism>
<name>A0ABS0N564_9SPHN</name>
<accession>A0ABS0N564</accession>
<dbReference type="PANTHER" id="PTHR12526">
    <property type="entry name" value="GLYCOSYLTRANSFERASE"/>
    <property type="match status" value="1"/>
</dbReference>